<evidence type="ECO:0000256" key="4">
    <source>
        <dbReference type="SAM" id="MobiDB-lite"/>
    </source>
</evidence>
<evidence type="ECO:0000256" key="1">
    <source>
        <dbReference type="ARBA" id="ARBA00022741"/>
    </source>
</evidence>
<dbReference type="GO" id="GO:0004672">
    <property type="term" value="F:protein kinase activity"/>
    <property type="evidence" value="ECO:0007669"/>
    <property type="project" value="InterPro"/>
</dbReference>
<dbReference type="SUPFAM" id="SSF56112">
    <property type="entry name" value="Protein kinase-like (PK-like)"/>
    <property type="match status" value="1"/>
</dbReference>
<keyword evidence="6" id="KW-0808">Transferase</keyword>
<dbReference type="Gene3D" id="1.10.510.10">
    <property type="entry name" value="Transferase(Phosphotransferase) domain 1"/>
    <property type="match status" value="1"/>
</dbReference>
<organism evidence="6 7">
    <name type="scientific">Geodia barretti</name>
    <name type="common">Barrett's horny sponge</name>
    <dbReference type="NCBI Taxonomy" id="519541"/>
    <lineage>
        <taxon>Eukaryota</taxon>
        <taxon>Metazoa</taxon>
        <taxon>Porifera</taxon>
        <taxon>Demospongiae</taxon>
        <taxon>Heteroscleromorpha</taxon>
        <taxon>Tetractinellida</taxon>
        <taxon>Astrophorina</taxon>
        <taxon>Geodiidae</taxon>
        <taxon>Geodia</taxon>
    </lineage>
</organism>
<dbReference type="AlphaFoldDB" id="A0AA35TL14"/>
<dbReference type="PROSITE" id="PS00109">
    <property type="entry name" value="PROTEIN_KINASE_TYR"/>
    <property type="match status" value="1"/>
</dbReference>
<dbReference type="InterPro" id="IPR000719">
    <property type="entry name" value="Prot_kinase_dom"/>
</dbReference>
<evidence type="ECO:0000259" key="5">
    <source>
        <dbReference type="PROSITE" id="PS50011"/>
    </source>
</evidence>
<reference evidence="6" key="1">
    <citation type="submission" date="2023-03" db="EMBL/GenBank/DDBJ databases">
        <authorList>
            <person name="Steffen K."/>
            <person name="Cardenas P."/>
        </authorList>
    </citation>
    <scope>NUCLEOTIDE SEQUENCE</scope>
</reference>
<feature type="region of interest" description="Disordered" evidence="4">
    <location>
        <begin position="154"/>
        <end position="184"/>
    </location>
</feature>
<protein>
    <submittedName>
        <fullName evidence="6">Dual specificity protein kinase shkB</fullName>
    </submittedName>
</protein>
<feature type="compositionally biased region" description="Basic and acidic residues" evidence="4">
    <location>
        <begin position="1"/>
        <end position="41"/>
    </location>
</feature>
<comment type="caution">
    <text evidence="6">The sequence shown here is derived from an EMBL/GenBank/DDBJ whole genome shotgun (WGS) entry which is preliminary data.</text>
</comment>
<dbReference type="Proteomes" id="UP001174909">
    <property type="component" value="Unassembled WGS sequence"/>
</dbReference>
<keyword evidence="7" id="KW-1185">Reference proteome</keyword>
<feature type="binding site" evidence="3">
    <location>
        <position position="304"/>
    </location>
    <ligand>
        <name>ATP</name>
        <dbReference type="ChEBI" id="CHEBI:30616"/>
    </ligand>
</feature>
<gene>
    <name evidence="6" type="ORF">GBAR_LOCUS27501</name>
</gene>
<evidence type="ECO:0000313" key="7">
    <source>
        <dbReference type="Proteomes" id="UP001174909"/>
    </source>
</evidence>
<evidence type="ECO:0000313" key="6">
    <source>
        <dbReference type="EMBL" id="CAI8049979.1"/>
    </source>
</evidence>
<dbReference type="Pfam" id="PF00069">
    <property type="entry name" value="Pkinase"/>
    <property type="match status" value="1"/>
</dbReference>
<keyword evidence="1 3" id="KW-0547">Nucleotide-binding</keyword>
<dbReference type="SUPFAM" id="SSF57997">
    <property type="entry name" value="Tropomyosin"/>
    <property type="match status" value="1"/>
</dbReference>
<keyword evidence="6" id="KW-0418">Kinase</keyword>
<dbReference type="PROSITE" id="PS50011">
    <property type="entry name" value="PROTEIN_KINASE_DOM"/>
    <property type="match status" value="1"/>
</dbReference>
<feature type="region of interest" description="Disordered" evidence="4">
    <location>
        <begin position="1"/>
        <end position="42"/>
    </location>
</feature>
<sequence length="514" mass="59318">MLSREPSRRRMADERREPEQQQRQEVEKEVTEISEEKRGETQRNIQILRSEKAALVQEKEEFQCQLCRQATRQAAQGETRARDVERKLLEANGRARVAEEEIAKLQEWLQKSEAGARERRERSGEVEGRLADMVEAVREEERRRRQAEERVADMEGRVRVSTERQRRAEERMTEAENTRRQAEERQGDFERRVIENEQIVYRRVQQAEQAHREALRRCQLAEGRLTEETRARIECERMMQQLEVQLREAERVANNLEASTAEQQDHLFWRVDRREIHLSQQELGRGGWAAVKVAEFRGLQVAAKCLHSVIISEHNRRLFLREMNMAAKLRHPHLVQFIGATLEGEPIILTELMSNSLRDILGTRHLKEQHITTIGRHVALALNYMHQMSPDPVLHRDVSSANVLLNPGPDDGWVAKLSDYGSANFTRLGSTAGPGNPSYAAPEAADPVRQSPKMDVFSFGVLLMEMSTGQFPNRNHLQSQLRGVSLPRLSRLIQQCIDDNPTSRPTIAVVLNEL</sequence>
<evidence type="ECO:0000256" key="3">
    <source>
        <dbReference type="PROSITE-ProRule" id="PRU10141"/>
    </source>
</evidence>
<keyword evidence="2 3" id="KW-0067">ATP-binding</keyword>
<dbReference type="PANTHER" id="PTHR44329:SF298">
    <property type="entry name" value="MIXED LINEAGE KINASE DOMAIN-LIKE PROTEIN"/>
    <property type="match status" value="1"/>
</dbReference>
<evidence type="ECO:0000256" key="2">
    <source>
        <dbReference type="ARBA" id="ARBA00022840"/>
    </source>
</evidence>
<dbReference type="GO" id="GO:0097527">
    <property type="term" value="P:necroptotic signaling pathway"/>
    <property type="evidence" value="ECO:0007669"/>
    <property type="project" value="TreeGrafter"/>
</dbReference>
<dbReference type="GO" id="GO:0005524">
    <property type="term" value="F:ATP binding"/>
    <property type="evidence" value="ECO:0007669"/>
    <property type="project" value="UniProtKB-UniRule"/>
</dbReference>
<dbReference type="InterPro" id="IPR008266">
    <property type="entry name" value="Tyr_kinase_AS"/>
</dbReference>
<dbReference type="PANTHER" id="PTHR44329">
    <property type="entry name" value="SERINE/THREONINE-PROTEIN KINASE TNNI3K-RELATED"/>
    <property type="match status" value="1"/>
</dbReference>
<proteinExistence type="predicted"/>
<dbReference type="InterPro" id="IPR051681">
    <property type="entry name" value="Ser/Thr_Kinases-Pseudokinases"/>
</dbReference>
<name>A0AA35TL14_GEOBA</name>
<dbReference type="PROSITE" id="PS00107">
    <property type="entry name" value="PROTEIN_KINASE_ATP"/>
    <property type="match status" value="1"/>
</dbReference>
<dbReference type="InterPro" id="IPR011009">
    <property type="entry name" value="Kinase-like_dom_sf"/>
</dbReference>
<feature type="domain" description="Protein kinase" evidence="5">
    <location>
        <begin position="277"/>
        <end position="514"/>
    </location>
</feature>
<dbReference type="Gene3D" id="3.30.200.20">
    <property type="entry name" value="Phosphorylase Kinase, domain 1"/>
    <property type="match status" value="1"/>
</dbReference>
<accession>A0AA35TL14</accession>
<dbReference type="EMBL" id="CASHTH010003827">
    <property type="protein sequence ID" value="CAI8049979.1"/>
    <property type="molecule type" value="Genomic_DNA"/>
</dbReference>
<dbReference type="InterPro" id="IPR017441">
    <property type="entry name" value="Protein_kinase_ATP_BS"/>
</dbReference>